<dbReference type="Gene3D" id="2.60.40.150">
    <property type="entry name" value="C2 domain"/>
    <property type="match status" value="7"/>
</dbReference>
<dbReference type="GO" id="GO:0046872">
    <property type="term" value="F:metal ion binding"/>
    <property type="evidence" value="ECO:0007669"/>
    <property type="project" value="UniProtKB-KW"/>
</dbReference>
<dbReference type="Proteomes" id="UP000324800">
    <property type="component" value="Unassembled WGS sequence"/>
</dbReference>
<dbReference type="InterPro" id="IPR035892">
    <property type="entry name" value="C2_domain_sf"/>
</dbReference>
<feature type="compositionally biased region" description="Basic and acidic residues" evidence="4">
    <location>
        <begin position="100"/>
        <end position="113"/>
    </location>
</feature>
<organism evidence="6 7">
    <name type="scientific">Streblomastix strix</name>
    <dbReference type="NCBI Taxonomy" id="222440"/>
    <lineage>
        <taxon>Eukaryota</taxon>
        <taxon>Metamonada</taxon>
        <taxon>Preaxostyla</taxon>
        <taxon>Oxymonadida</taxon>
        <taxon>Streblomastigidae</taxon>
        <taxon>Streblomastix</taxon>
    </lineage>
</organism>
<feature type="non-terminal residue" evidence="6">
    <location>
        <position position="1478"/>
    </location>
</feature>
<feature type="region of interest" description="Disordered" evidence="4">
    <location>
        <begin position="649"/>
        <end position="698"/>
    </location>
</feature>
<feature type="region of interest" description="Disordered" evidence="4">
    <location>
        <begin position="1241"/>
        <end position="1266"/>
    </location>
</feature>
<dbReference type="OrthoDB" id="67700at2759"/>
<evidence type="ECO:0000256" key="3">
    <source>
        <dbReference type="SAM" id="Coils"/>
    </source>
</evidence>
<gene>
    <name evidence="6" type="ORF">EZS28_015996</name>
</gene>
<feature type="domain" description="C2" evidence="5">
    <location>
        <begin position="1069"/>
        <end position="1191"/>
    </location>
</feature>
<feature type="compositionally biased region" description="Basic and acidic residues" evidence="4">
    <location>
        <begin position="649"/>
        <end position="692"/>
    </location>
</feature>
<comment type="caution">
    <text evidence="6">The sequence shown here is derived from an EMBL/GenBank/DDBJ whole genome shotgun (WGS) entry which is preliminary data.</text>
</comment>
<protein>
    <recommendedName>
        <fullName evidence="5">C2 domain-containing protein</fullName>
    </recommendedName>
</protein>
<dbReference type="EMBL" id="SNRW01003966">
    <property type="protein sequence ID" value="KAA6388476.1"/>
    <property type="molecule type" value="Genomic_DNA"/>
</dbReference>
<feature type="domain" description="C2" evidence="5">
    <location>
        <begin position="269"/>
        <end position="397"/>
    </location>
</feature>
<feature type="compositionally biased region" description="Basic and acidic residues" evidence="4">
    <location>
        <begin position="1254"/>
        <end position="1266"/>
    </location>
</feature>
<evidence type="ECO:0000259" key="5">
    <source>
        <dbReference type="PROSITE" id="PS50004"/>
    </source>
</evidence>
<feature type="coiled-coil region" evidence="3">
    <location>
        <begin position="1035"/>
        <end position="1083"/>
    </location>
</feature>
<dbReference type="PROSITE" id="PS50004">
    <property type="entry name" value="C2"/>
    <property type="match status" value="7"/>
</dbReference>
<sequence length="1478" mass="172570">MAQRQRKQLPQREETENPKTLQNTPVNKVASPPPPSPTYYSSQKNVNASPTHGPNQQGYQNYPDNRVTSPPQAKIIQKNPSTTQVEQIASPPARQLHSYQSERNRNLPDDQRYPKGIVRISEISVRGFPELDGGIKILPHIDFRTAADGQKTSVAKSTVNYDYQNEILEMIFDPQKAKPKQELLLQVFNYDKQGVKYLIGTANIDVIPAFNKQFQAEKRLQPILNQKGEQQSPNNNGKVLFKIVYLEDNNLVKKIEDEEIVRRRHEQMRKSQSSMAKLEQKSTMIKIEQSTGFVEFSHISVKDLPKKDAISGKADPFVLFKLGKEEKGTSIAKNALQYEYKNEQYQLLYDPIQMKGKKEVDIEVWDYDSVGNNDFIGTASVIVLPSMNKPVQVELFLQPQKSKNELTQNQFNLASQQNDQKLGKVKFQMIFINEMEVIDYREIDLTEDEPPPIVKQQLRQTKSQALLPKPPEYLKGVVKFSNIQVKNLPPMSSGGKQNPFALFFMGYQQQLTSVARNTLDYDYRDETYDLVYDPVQIKGKKEVDVQVWSKDSAENSILIGNASVDILPTLNKQTTIELFLQPKKIKTEQVQAQFNITSQTTDSKLGKIVFKMVYLQGEEWIKKYKEEQIIRRKEYEERKNKDIEDFKRQEEDKKRREDEKRRNEEEQKKKQQEEEQRKKQQEEEKTRNREFSPTKPNKGYVEFSHIQVRDLHKVQKKDKLLPFVIFRLGSDEKETSIAYNTQNYDYKNEEYNFLYDPIKMKGKKEVDIEVWDYDSEDGNIFVGAASVEILPALSKLTNVKLFLQPIKTRKEQTQNQFNLSSYQTDAGLGRVNFKMIYVNEEELHKERSIDLTKLNTGVDYEQKLSEREPVSKWKSAIKTQIALTRSPEYIKGVVKVSNVAVRNLPKMGITGKLYPYVLLRLGYQQKLTSIAKNTLNFDYENEQFEFVYDPAQMKGQKDFEFEVWDYDSVVGNHFIGAGTVNILQTLNKKQDLEILLQPKKKGDELPTMDPNPPAKDYKLGSVFLSMIYIPGEEAIKKYEEDRLKKKKEEEEARRRIEKEDLRRQEEERKKFELETKKREVESQQCVRGIVKVSKIQVKDIPPMDIGGKADPYVVFQMGAIKKQTSIAKNTLSFDYKDEMYELIYEPAQMNGKKELDVEVWDYDTMSGNDFVGKVSVDILPALNKKIQYELYLQPKDKKQTQQKTNSAPNVDFKLGKINFWMQYLPGEEWIRQYEEEQQRKKKEAQEAALNKQMLDQRKEEEEKKKYEEEKKRQAELAAKYVIGIVEFSHISVQNMPKMDIDGKADPFVLFQLGFESKKTSIAKNALNYEYKDEIYELSFDPAQVKGKTEVDIEVWDYDRISRNDFIGTASVDILPSLNKPILVELFLQPKKELRDPKQSVTNLSRNVDQKLGKVCFWMLYTPEQEWIKKNKEEQMRLKKQAEDIRRNKEALELQRLEEEKQRNEKEAETKEREFENQQ</sequence>
<dbReference type="CDD" id="cd00030">
    <property type="entry name" value="C2"/>
    <property type="match status" value="7"/>
</dbReference>
<dbReference type="Pfam" id="PF00168">
    <property type="entry name" value="C2"/>
    <property type="match status" value="7"/>
</dbReference>
<evidence type="ECO:0000256" key="1">
    <source>
        <dbReference type="ARBA" id="ARBA00022723"/>
    </source>
</evidence>
<feature type="region of interest" description="Disordered" evidence="4">
    <location>
        <begin position="1"/>
        <end position="113"/>
    </location>
</feature>
<evidence type="ECO:0000256" key="4">
    <source>
        <dbReference type="SAM" id="MobiDB-lite"/>
    </source>
</evidence>
<keyword evidence="3" id="KW-0175">Coiled coil</keyword>
<feature type="domain" description="C2" evidence="5">
    <location>
        <begin position="875"/>
        <end position="996"/>
    </location>
</feature>
<dbReference type="InterPro" id="IPR000008">
    <property type="entry name" value="C2_dom"/>
</dbReference>
<evidence type="ECO:0000313" key="7">
    <source>
        <dbReference type="Proteomes" id="UP000324800"/>
    </source>
</evidence>
<keyword evidence="1" id="KW-0479">Metal-binding</keyword>
<proteinExistence type="predicted"/>
<feature type="domain" description="C2" evidence="5">
    <location>
        <begin position="681"/>
        <end position="806"/>
    </location>
</feature>
<feature type="compositionally biased region" description="Polar residues" evidence="4">
    <location>
        <begin position="43"/>
        <end position="71"/>
    </location>
</feature>
<feature type="region of interest" description="Disordered" evidence="4">
    <location>
        <begin position="1453"/>
        <end position="1478"/>
    </location>
</feature>
<evidence type="ECO:0000313" key="6">
    <source>
        <dbReference type="EMBL" id="KAA6388476.1"/>
    </source>
</evidence>
<feature type="domain" description="C2" evidence="5">
    <location>
        <begin position="1270"/>
        <end position="1386"/>
    </location>
</feature>
<feature type="domain" description="C2" evidence="5">
    <location>
        <begin position="99"/>
        <end position="219"/>
    </location>
</feature>
<dbReference type="SUPFAM" id="SSF49562">
    <property type="entry name" value="C2 domain (Calcium/lipid-binding domain, CaLB)"/>
    <property type="match status" value="7"/>
</dbReference>
<accession>A0A5J4W1R0</accession>
<name>A0A5J4W1R0_9EUKA</name>
<feature type="domain" description="C2" evidence="5">
    <location>
        <begin position="459"/>
        <end position="580"/>
    </location>
</feature>
<reference evidence="6 7" key="1">
    <citation type="submission" date="2019-03" db="EMBL/GenBank/DDBJ databases">
        <title>Single cell metagenomics reveals metabolic interactions within the superorganism composed of flagellate Streblomastix strix and complex community of Bacteroidetes bacteria on its surface.</title>
        <authorList>
            <person name="Treitli S.C."/>
            <person name="Kolisko M."/>
            <person name="Husnik F."/>
            <person name="Keeling P."/>
            <person name="Hampl V."/>
        </authorList>
    </citation>
    <scope>NUCLEOTIDE SEQUENCE [LARGE SCALE GENOMIC DNA]</scope>
    <source>
        <strain evidence="6">ST1C</strain>
    </source>
</reference>
<dbReference type="PANTHER" id="PTHR45911">
    <property type="entry name" value="C2 DOMAIN-CONTAINING PROTEIN"/>
    <property type="match status" value="1"/>
</dbReference>
<keyword evidence="2" id="KW-0106">Calcium</keyword>
<evidence type="ECO:0000256" key="2">
    <source>
        <dbReference type="ARBA" id="ARBA00022837"/>
    </source>
</evidence>
<dbReference type="SMART" id="SM00239">
    <property type="entry name" value="C2"/>
    <property type="match status" value="7"/>
</dbReference>
<feature type="compositionally biased region" description="Polar residues" evidence="4">
    <location>
        <begin position="78"/>
        <end position="87"/>
    </location>
</feature>